<dbReference type="RefSeq" id="WP_185251568.1">
    <property type="nucleotide sequence ID" value="NZ_JACKXE010000001.1"/>
</dbReference>
<comment type="caution">
    <text evidence="2">The sequence shown here is derived from an EMBL/GenBank/DDBJ whole genome shotgun (WGS) entry which is preliminary data.</text>
</comment>
<reference evidence="2 3" key="1">
    <citation type="submission" date="2020-08" db="EMBL/GenBank/DDBJ databases">
        <authorList>
            <person name="Seo M.-J."/>
        </authorList>
    </citation>
    <scope>NUCLEOTIDE SEQUENCE [LARGE SCALE GENOMIC DNA]</scope>
    <source>
        <strain evidence="2 3">KIGAM211</strain>
    </source>
</reference>
<gene>
    <name evidence="2" type="ORF">H5V45_02955</name>
</gene>
<sequence>MTFLMILLAVSLLLSVQAVRLVLHDGRGPQRPPASHVEDPRFRSPALFG</sequence>
<name>A0A7X0RFV2_9ACTN</name>
<evidence type="ECO:0000313" key="2">
    <source>
        <dbReference type="EMBL" id="MBB6626273.1"/>
    </source>
</evidence>
<dbReference type="Proteomes" id="UP000523955">
    <property type="component" value="Unassembled WGS sequence"/>
</dbReference>
<proteinExistence type="predicted"/>
<protein>
    <submittedName>
        <fullName evidence="2">Uncharacterized protein</fullName>
    </submittedName>
</protein>
<dbReference type="EMBL" id="JACKXE010000001">
    <property type="protein sequence ID" value="MBB6626273.1"/>
    <property type="molecule type" value="Genomic_DNA"/>
</dbReference>
<accession>A0A7X0RFV2</accession>
<evidence type="ECO:0000313" key="3">
    <source>
        <dbReference type="Proteomes" id="UP000523955"/>
    </source>
</evidence>
<feature type="region of interest" description="Disordered" evidence="1">
    <location>
        <begin position="26"/>
        <end position="49"/>
    </location>
</feature>
<organism evidence="2 3">
    <name type="scientific">Nocardioides luti</name>
    <dbReference type="NCBI Taxonomy" id="2761101"/>
    <lineage>
        <taxon>Bacteria</taxon>
        <taxon>Bacillati</taxon>
        <taxon>Actinomycetota</taxon>
        <taxon>Actinomycetes</taxon>
        <taxon>Propionibacteriales</taxon>
        <taxon>Nocardioidaceae</taxon>
        <taxon>Nocardioides</taxon>
    </lineage>
</organism>
<dbReference type="AlphaFoldDB" id="A0A7X0RFV2"/>
<evidence type="ECO:0000256" key="1">
    <source>
        <dbReference type="SAM" id="MobiDB-lite"/>
    </source>
</evidence>
<keyword evidence="3" id="KW-1185">Reference proteome</keyword>